<protein>
    <recommendedName>
        <fullName evidence="3">Hap4 transcription factor heteromerisation domain-containing protein</fullName>
    </recommendedName>
</protein>
<dbReference type="Proteomes" id="UP000649328">
    <property type="component" value="Unassembled WGS sequence"/>
</dbReference>
<evidence type="ECO:0000259" key="3">
    <source>
        <dbReference type="Pfam" id="PF10297"/>
    </source>
</evidence>
<evidence type="ECO:0000256" key="1">
    <source>
        <dbReference type="ARBA" id="ARBA00023242"/>
    </source>
</evidence>
<dbReference type="InterPro" id="IPR018287">
    <property type="entry name" value="Hap4_TF_heteromerisation"/>
</dbReference>
<sequence length="555" mass="58640">MPPPDPAPNAAKTTAGHQKGIPNTNSQSGVSLNVPGAMKNAAKTTKPGAPASLNPVPLGGLPGTPIAMTSLHKPGLNTTHAANLRAGPAPHKYAKIQPAIAIKPKPVAPVGAAPVVTKLAFNPRYNPLLSPSQTLLADDTAAGNINTLKKWVLPPRPRPGRKPLAAPALPGGGPISPGTEPRLLSHKKCKLLGRLGGSKTGSTGSERTRGAMGRLLLLLLLPPPGVTPSTPTSNGGSAHVSTPMSAPNSVNLIHSSADVRRSLSQRGKGGLPLTANAETGTPLRPELAPTPQVSELQKTYLAKLKEQELVQNYIDILTNQIQELKFVQSGVITFDALDTRPSAKPQLPQLPLDQLDHINNVRDLDAFLAHLTTQANVIHSVTKKFVGDSLKEGSHVQLQIKHYLDLKAGHGASRSPFSNANDADFVGTNVGLDYEVPKQNLPDVDPEPPSKGTERLFAGPSSSSFFTSGFLRPLNMNLFEQEDGMINVDIINERDPFSGSVGSFEKKRLDSDVELEPLGGAEFKLSNAKKKPGCGFCSGETHCLCFEAESVFGEK</sequence>
<feature type="compositionally biased region" description="Polar residues" evidence="2">
    <location>
        <begin position="227"/>
        <end position="250"/>
    </location>
</feature>
<dbReference type="OrthoDB" id="5374328at2759"/>
<dbReference type="EMBL" id="JACBPP010000001">
    <property type="protein sequence ID" value="KAF8004890.1"/>
    <property type="molecule type" value="Genomic_DNA"/>
</dbReference>
<gene>
    <name evidence="4" type="ORF">HF325_000347</name>
</gene>
<dbReference type="AlphaFoldDB" id="A0A8H7LEQ2"/>
<evidence type="ECO:0000313" key="4">
    <source>
        <dbReference type="EMBL" id="KAF8004890.1"/>
    </source>
</evidence>
<dbReference type="GO" id="GO:0005634">
    <property type="term" value="C:nucleus"/>
    <property type="evidence" value="ECO:0007669"/>
    <property type="project" value="InterPro"/>
</dbReference>
<keyword evidence="1" id="KW-0539">Nucleus</keyword>
<feature type="compositionally biased region" description="Polar residues" evidence="2">
    <location>
        <begin position="11"/>
        <end position="31"/>
    </location>
</feature>
<feature type="region of interest" description="Disordered" evidence="2">
    <location>
        <begin position="1"/>
        <end position="34"/>
    </location>
</feature>
<name>A0A8H7LEQ2_9ASCO</name>
<feature type="region of interest" description="Disordered" evidence="2">
    <location>
        <begin position="222"/>
        <end position="250"/>
    </location>
</feature>
<reference evidence="4" key="1">
    <citation type="submission" date="2020-10" db="EMBL/GenBank/DDBJ databases">
        <title>The Whole-Genome Sequence of Metschnikowia persimmonesis, a Novel Endophytic Yeast Species Isolated from Medicinal Plant Diospyros kaki Thumb.</title>
        <authorList>
            <person name="Rahmat E."/>
            <person name="Kang Y."/>
        </authorList>
    </citation>
    <scope>NUCLEOTIDE SEQUENCE</scope>
    <source>
        <strain evidence="4">KIOM G15050</strain>
    </source>
</reference>
<dbReference type="GO" id="GO:0006355">
    <property type="term" value="P:regulation of DNA-templated transcription"/>
    <property type="evidence" value="ECO:0007669"/>
    <property type="project" value="InterPro"/>
</dbReference>
<comment type="caution">
    <text evidence="4">The sequence shown here is derived from an EMBL/GenBank/DDBJ whole genome shotgun (WGS) entry which is preliminary data.</text>
</comment>
<keyword evidence="5" id="KW-1185">Reference proteome</keyword>
<feature type="domain" description="Hap4 transcription factor heteromerisation" evidence="3">
    <location>
        <begin position="149"/>
        <end position="163"/>
    </location>
</feature>
<evidence type="ECO:0000256" key="2">
    <source>
        <dbReference type="SAM" id="MobiDB-lite"/>
    </source>
</evidence>
<feature type="region of interest" description="Disordered" evidence="2">
    <location>
        <begin position="437"/>
        <end position="457"/>
    </location>
</feature>
<dbReference type="Pfam" id="PF10297">
    <property type="entry name" value="Hap4_Hap_bind"/>
    <property type="match status" value="1"/>
</dbReference>
<accession>A0A8H7LEQ2</accession>
<evidence type="ECO:0000313" key="5">
    <source>
        <dbReference type="Proteomes" id="UP000649328"/>
    </source>
</evidence>
<proteinExistence type="predicted"/>
<organism evidence="4 5">
    <name type="scientific">Metschnikowia pulcherrima</name>
    <dbReference type="NCBI Taxonomy" id="27326"/>
    <lineage>
        <taxon>Eukaryota</taxon>
        <taxon>Fungi</taxon>
        <taxon>Dikarya</taxon>
        <taxon>Ascomycota</taxon>
        <taxon>Saccharomycotina</taxon>
        <taxon>Pichiomycetes</taxon>
        <taxon>Metschnikowiaceae</taxon>
        <taxon>Metschnikowia</taxon>
    </lineage>
</organism>
<feature type="region of interest" description="Disordered" evidence="2">
    <location>
        <begin position="152"/>
        <end position="182"/>
    </location>
</feature>
<feature type="region of interest" description="Disordered" evidence="2">
    <location>
        <begin position="262"/>
        <end position="291"/>
    </location>
</feature>